<dbReference type="SUPFAM" id="SSF48317">
    <property type="entry name" value="Acid phosphatase/Vanadium-dependent haloperoxidase"/>
    <property type="match status" value="1"/>
</dbReference>
<gene>
    <name evidence="4" type="ORF">DF200_07305</name>
</gene>
<feature type="transmembrane region" description="Helical" evidence="2">
    <location>
        <begin position="123"/>
        <end position="143"/>
    </location>
</feature>
<dbReference type="EMBL" id="QFFN01000019">
    <property type="protein sequence ID" value="PWG59522.1"/>
    <property type="molecule type" value="Genomic_DNA"/>
</dbReference>
<comment type="caution">
    <text evidence="4">The sequence shown here is derived from an EMBL/GenBank/DDBJ whole genome shotgun (WGS) entry which is preliminary data.</text>
</comment>
<keyword evidence="2" id="KW-0812">Transmembrane</keyword>
<feature type="transmembrane region" description="Helical" evidence="2">
    <location>
        <begin position="271"/>
        <end position="292"/>
    </location>
</feature>
<feature type="transmembrane region" description="Helical" evidence="2">
    <location>
        <begin position="90"/>
        <end position="111"/>
    </location>
</feature>
<sequence>MPVSFEPVAGTQRSARRQTADDIMDGGFSEFAAGVADDGGADDGNTDDGDTDDVGRSAARSSRRRTPSANRIDVDSGADPLDTRPRGSSIVLAAVFGAFAVAAAIVVWWVAVQTMGGQEYDNLAYAGFSSSLPGWLAAIAGILSKSFSFGGLHIAVSAVVDVVAGVVAAIVVVIRKRWRLLAQLVVLAIVAFAAAELLKGMLPRPLLNMSQLNVGNTAPSGHTAMAAVAAVALACAVPRVLRALFAILGALYTALVGCSVVVIGAHRPSDAIMAVLLVGGLTLIMLACTSGSGMDPLGTRMSSATVQIVGTVMIVGGVMATIYGLYIVWQLGPGLQYSARWAAAGARVSGAMLIFAVSTLVFGAVLALRHATAAPLSKSGLVGAPPAPPKRR</sequence>
<organism evidence="4 5">
    <name type="scientific">Bifidobacterium catulorum</name>
    <dbReference type="NCBI Taxonomy" id="1630173"/>
    <lineage>
        <taxon>Bacteria</taxon>
        <taxon>Bacillati</taxon>
        <taxon>Actinomycetota</taxon>
        <taxon>Actinomycetes</taxon>
        <taxon>Bifidobacteriales</taxon>
        <taxon>Bifidobacteriaceae</taxon>
        <taxon>Bifidobacterium</taxon>
    </lineage>
</organism>
<name>A0A2U2MRR3_9BIFI</name>
<feature type="transmembrane region" description="Helical" evidence="2">
    <location>
        <begin position="180"/>
        <end position="198"/>
    </location>
</feature>
<dbReference type="CDD" id="cd01610">
    <property type="entry name" value="PAP2_like"/>
    <property type="match status" value="1"/>
</dbReference>
<evidence type="ECO:0000259" key="3">
    <source>
        <dbReference type="SMART" id="SM00014"/>
    </source>
</evidence>
<dbReference type="Proteomes" id="UP000245753">
    <property type="component" value="Unassembled WGS sequence"/>
</dbReference>
<protein>
    <submittedName>
        <fullName evidence="4">Phosphoesterase</fullName>
    </submittedName>
</protein>
<feature type="compositionally biased region" description="Acidic residues" evidence="1">
    <location>
        <begin position="39"/>
        <end position="52"/>
    </location>
</feature>
<evidence type="ECO:0000313" key="4">
    <source>
        <dbReference type="EMBL" id="PWG59522.1"/>
    </source>
</evidence>
<dbReference type="InterPro" id="IPR036938">
    <property type="entry name" value="PAP2/HPO_sf"/>
</dbReference>
<dbReference type="AlphaFoldDB" id="A0A2U2MRR3"/>
<dbReference type="SMART" id="SM00014">
    <property type="entry name" value="acidPPc"/>
    <property type="match status" value="1"/>
</dbReference>
<accession>A0A2U2MRR3</accession>
<feature type="transmembrane region" description="Helical" evidence="2">
    <location>
        <begin position="349"/>
        <end position="368"/>
    </location>
</feature>
<feature type="region of interest" description="Disordered" evidence="1">
    <location>
        <begin position="1"/>
        <end position="80"/>
    </location>
</feature>
<keyword evidence="2" id="KW-1133">Transmembrane helix</keyword>
<feature type="transmembrane region" description="Helical" evidence="2">
    <location>
        <begin position="218"/>
        <end position="237"/>
    </location>
</feature>
<keyword evidence="5" id="KW-1185">Reference proteome</keyword>
<reference evidence="4 5" key="1">
    <citation type="journal article" date="2018" name="Int. J. Syst. Evol. Microbiol.">
        <title>Bifidobacterium catulorum sp. nov., a novel taxon from the faeces of the baby common marmoset (Callithrix jacchus).</title>
        <authorList>
            <person name="Modesto M."/>
            <person name="Michelini S."/>
            <person name="Oki K."/>
            <person name="Biavati B."/>
            <person name="Watanabe K."/>
            <person name="Mattarelli P."/>
        </authorList>
    </citation>
    <scope>NUCLEOTIDE SEQUENCE [LARGE SCALE GENOMIC DNA]</scope>
    <source>
        <strain evidence="4 5">MRM 8.19</strain>
    </source>
</reference>
<proteinExistence type="predicted"/>
<keyword evidence="2" id="KW-0472">Membrane</keyword>
<feature type="transmembrane region" description="Helical" evidence="2">
    <location>
        <begin position="244"/>
        <end position="265"/>
    </location>
</feature>
<feature type="domain" description="Phosphatidic acid phosphatase type 2/haloperoxidase" evidence="3">
    <location>
        <begin position="185"/>
        <end position="286"/>
    </location>
</feature>
<feature type="transmembrane region" description="Helical" evidence="2">
    <location>
        <begin position="304"/>
        <end position="329"/>
    </location>
</feature>
<evidence type="ECO:0000313" key="5">
    <source>
        <dbReference type="Proteomes" id="UP000245753"/>
    </source>
</evidence>
<dbReference type="Pfam" id="PF01569">
    <property type="entry name" value="PAP2"/>
    <property type="match status" value="1"/>
</dbReference>
<evidence type="ECO:0000256" key="1">
    <source>
        <dbReference type="SAM" id="MobiDB-lite"/>
    </source>
</evidence>
<dbReference type="Gene3D" id="1.20.144.10">
    <property type="entry name" value="Phosphatidic acid phosphatase type 2/haloperoxidase"/>
    <property type="match status" value="1"/>
</dbReference>
<feature type="transmembrane region" description="Helical" evidence="2">
    <location>
        <begin position="149"/>
        <end position="173"/>
    </location>
</feature>
<dbReference type="InterPro" id="IPR000326">
    <property type="entry name" value="PAP2/HPO"/>
</dbReference>
<evidence type="ECO:0000256" key="2">
    <source>
        <dbReference type="SAM" id="Phobius"/>
    </source>
</evidence>